<accession>A0A1I1KPU6</accession>
<sequence length="61" mass="7108">MHSDLSSKTDLIWRVIAILSLSIRRFSLVVDGVKAHDFRHWLVKLAAAMLSFVFPHRYMPK</sequence>
<protein>
    <submittedName>
        <fullName evidence="1">Uncharacterized protein</fullName>
    </submittedName>
</protein>
<proteinExistence type="predicted"/>
<dbReference type="EMBL" id="FOKW01000011">
    <property type="protein sequence ID" value="SFC59460.1"/>
    <property type="molecule type" value="Genomic_DNA"/>
</dbReference>
<organism evidence="1 2">
    <name type="scientific">Natronobacterium haloterrestre</name>
    <name type="common">Halobiforma haloterrestris</name>
    <dbReference type="NCBI Taxonomy" id="148448"/>
    <lineage>
        <taxon>Archaea</taxon>
        <taxon>Methanobacteriati</taxon>
        <taxon>Methanobacteriota</taxon>
        <taxon>Stenosarchaea group</taxon>
        <taxon>Halobacteria</taxon>
        <taxon>Halobacteriales</taxon>
        <taxon>Natrialbaceae</taxon>
        <taxon>Natronobacterium</taxon>
    </lineage>
</organism>
<reference evidence="2" key="1">
    <citation type="submission" date="2016-10" db="EMBL/GenBank/DDBJ databases">
        <authorList>
            <person name="Varghese N."/>
            <person name="Submissions S."/>
        </authorList>
    </citation>
    <scope>NUCLEOTIDE SEQUENCE [LARGE SCALE GENOMIC DNA]</scope>
    <source>
        <strain evidence="2">DSM 13078</strain>
    </source>
</reference>
<evidence type="ECO:0000313" key="2">
    <source>
        <dbReference type="Proteomes" id="UP000199161"/>
    </source>
</evidence>
<gene>
    <name evidence="1" type="ORF">SAMN05444422_11191</name>
</gene>
<dbReference type="AlphaFoldDB" id="A0A1I1KPU6"/>
<name>A0A1I1KPU6_NATHA</name>
<keyword evidence="2" id="KW-1185">Reference proteome</keyword>
<evidence type="ECO:0000313" key="1">
    <source>
        <dbReference type="EMBL" id="SFC59460.1"/>
    </source>
</evidence>
<dbReference type="Proteomes" id="UP000199161">
    <property type="component" value="Unassembled WGS sequence"/>
</dbReference>